<evidence type="ECO:0000259" key="9">
    <source>
        <dbReference type="Pfam" id="PF13844"/>
    </source>
</evidence>
<feature type="repeat" description="TPR" evidence="8">
    <location>
        <begin position="38"/>
        <end position="71"/>
    </location>
</feature>
<evidence type="ECO:0000256" key="2">
    <source>
        <dbReference type="ARBA" id="ARBA00005386"/>
    </source>
</evidence>
<dbReference type="Pfam" id="PF13844">
    <property type="entry name" value="Glyco_transf_41"/>
    <property type="match status" value="2"/>
</dbReference>
<keyword evidence="4" id="KW-0328">Glycosyltransferase</keyword>
<gene>
    <name evidence="10" type="primary">yrrB_8</name>
    <name evidence="10" type="ORF">OJF2_62140</name>
</gene>
<dbReference type="Gene3D" id="3.40.50.11380">
    <property type="match status" value="1"/>
</dbReference>
<dbReference type="KEGG" id="agv:OJF2_62140"/>
<organism evidence="10 11">
    <name type="scientific">Aquisphaera giovannonii</name>
    <dbReference type="NCBI Taxonomy" id="406548"/>
    <lineage>
        <taxon>Bacteria</taxon>
        <taxon>Pseudomonadati</taxon>
        <taxon>Planctomycetota</taxon>
        <taxon>Planctomycetia</taxon>
        <taxon>Isosphaerales</taxon>
        <taxon>Isosphaeraceae</taxon>
        <taxon>Aquisphaera</taxon>
    </lineage>
</organism>
<dbReference type="Pfam" id="PF13432">
    <property type="entry name" value="TPR_16"/>
    <property type="match status" value="1"/>
</dbReference>
<feature type="repeat" description="TPR" evidence="8">
    <location>
        <begin position="242"/>
        <end position="275"/>
    </location>
</feature>
<reference evidence="10 11" key="1">
    <citation type="submission" date="2019-08" db="EMBL/GenBank/DDBJ databases">
        <title>Deep-cultivation of Planctomycetes and their phenomic and genomic characterization uncovers novel biology.</title>
        <authorList>
            <person name="Wiegand S."/>
            <person name="Jogler M."/>
            <person name="Boedeker C."/>
            <person name="Pinto D."/>
            <person name="Vollmers J."/>
            <person name="Rivas-Marin E."/>
            <person name="Kohn T."/>
            <person name="Peeters S.H."/>
            <person name="Heuer A."/>
            <person name="Rast P."/>
            <person name="Oberbeckmann S."/>
            <person name="Bunk B."/>
            <person name="Jeske O."/>
            <person name="Meyerdierks A."/>
            <person name="Storesund J.E."/>
            <person name="Kallscheuer N."/>
            <person name="Luecker S."/>
            <person name="Lage O.M."/>
            <person name="Pohl T."/>
            <person name="Merkel B.J."/>
            <person name="Hornburger P."/>
            <person name="Mueller R.-W."/>
            <person name="Bruemmer F."/>
            <person name="Labrenz M."/>
            <person name="Spormann A.M."/>
            <person name="Op den Camp H."/>
            <person name="Overmann J."/>
            <person name="Amann R."/>
            <person name="Jetten M.S.M."/>
            <person name="Mascher T."/>
            <person name="Medema M.H."/>
            <person name="Devos D.P."/>
            <person name="Kaster A.-K."/>
            <person name="Ovreas L."/>
            <person name="Rohde M."/>
            <person name="Galperin M.Y."/>
            <person name="Jogler C."/>
        </authorList>
    </citation>
    <scope>NUCLEOTIDE SEQUENCE [LARGE SCALE GENOMIC DNA]</scope>
    <source>
        <strain evidence="10 11">OJF2</strain>
    </source>
</reference>
<feature type="domain" description="O-GlcNAc transferase C-terminal" evidence="9">
    <location>
        <begin position="327"/>
        <end position="513"/>
    </location>
</feature>
<dbReference type="Proteomes" id="UP000324233">
    <property type="component" value="Chromosome"/>
</dbReference>
<name>A0A5B9WAT1_9BACT</name>
<feature type="repeat" description="TPR" evidence="8">
    <location>
        <begin position="174"/>
        <end position="207"/>
    </location>
</feature>
<sequence>MTTASELGAAALAHHRGGRLREAEAIYRRVLEADPRDADAWHLLGVAACQGARYEEGDRCIRQALQLRPDWAEAEFNLANALRDQGRLREAADRYRRVLELHPAFPPAAYHLGNTLRDLGDAEQAVASYRTALRSRPDHVEALCNLGELLSVRGRRDEAEACLRRVLELRPGMAAAHNHLGNLLAGRGRLDEAAASLERAVDLEPGSAPAHNNLGLVYWKAGRLDRAEASFRRAALLDDRPAEVHNNLGNVLRELGRLDEAVACYEASIARRPGYADAHNNLGTALREQGRLAEALACYRRAIEIDPALAAAHSNLLYALIFCPDHERRDILEEHLRWSRRHAEPLSGSAGPHANARDPGRRLRVGYVSPDFRDHAESFFTVPLLEAHDHQGFEIFCYADISRPDGITARLRACADAWRETTGLDDAQLARLIREDGIDILVDLTMHMGGNRLLAFARRPAPVQACWLAYQGTTGLSTIDYRLTDRLIDPPGRHDDDYVERSIRLPDAFWCYDPLADGPSANRLPALDRGHVTFGCLNNFCKVNARVLSLWAKVLLAVDRSTLILLAPEGSARQRASDLLEGEGVGRDRLAFVGRQPRASYLELHHLIDIGLDTFPYNGQTTTLDAFWMGVPVVSLAGATAPSRAGLSLLSHLGLPELAAESPDEFVGIAASLAADLPRLASLRRALRPSLEASPLMDPHRFARGIEGAYRAMWHRWCAPRSGTPGAPS</sequence>
<evidence type="ECO:0000256" key="3">
    <source>
        <dbReference type="ARBA" id="ARBA00011970"/>
    </source>
</evidence>
<evidence type="ECO:0000256" key="7">
    <source>
        <dbReference type="ARBA" id="ARBA00022803"/>
    </source>
</evidence>
<accession>A0A5B9WAT1</accession>
<evidence type="ECO:0000256" key="4">
    <source>
        <dbReference type="ARBA" id="ARBA00022676"/>
    </source>
</evidence>
<keyword evidence="11" id="KW-1185">Reference proteome</keyword>
<dbReference type="InterPro" id="IPR051939">
    <property type="entry name" value="Glycosyltr_41/O-GlcNAc_trsf"/>
</dbReference>
<evidence type="ECO:0000256" key="8">
    <source>
        <dbReference type="PROSITE-ProRule" id="PRU00339"/>
    </source>
</evidence>
<dbReference type="GO" id="GO:0097363">
    <property type="term" value="F:protein O-acetylglucosaminyltransferase activity"/>
    <property type="evidence" value="ECO:0007669"/>
    <property type="project" value="UniProtKB-EC"/>
</dbReference>
<dbReference type="InterPro" id="IPR011990">
    <property type="entry name" value="TPR-like_helical_dom_sf"/>
</dbReference>
<dbReference type="PANTHER" id="PTHR44835">
    <property type="entry name" value="UDP-N-ACETYLGLUCOSAMINE--PEPTIDE N-ACETYLGLUCOSAMINYLTRANSFERASE SPINDLY-RELATED"/>
    <property type="match status" value="1"/>
</dbReference>
<proteinExistence type="inferred from homology"/>
<evidence type="ECO:0000256" key="5">
    <source>
        <dbReference type="ARBA" id="ARBA00022679"/>
    </source>
</evidence>
<dbReference type="SUPFAM" id="SSF48452">
    <property type="entry name" value="TPR-like"/>
    <property type="match status" value="2"/>
</dbReference>
<dbReference type="InterPro" id="IPR019734">
    <property type="entry name" value="TPR_rpt"/>
</dbReference>
<dbReference type="InterPro" id="IPR029489">
    <property type="entry name" value="OGT/SEC/SPY_C"/>
</dbReference>
<evidence type="ECO:0000313" key="10">
    <source>
        <dbReference type="EMBL" id="QEH37623.1"/>
    </source>
</evidence>
<dbReference type="EC" id="2.4.1.255" evidence="3"/>
<feature type="repeat" description="TPR" evidence="8">
    <location>
        <begin position="72"/>
        <end position="105"/>
    </location>
</feature>
<comment type="similarity">
    <text evidence="2">Belongs to the glycosyltransferase 41 family. O-GlcNAc transferase subfamily.</text>
</comment>
<dbReference type="EMBL" id="CP042997">
    <property type="protein sequence ID" value="QEH37623.1"/>
    <property type="molecule type" value="Genomic_DNA"/>
</dbReference>
<dbReference type="PROSITE" id="PS50293">
    <property type="entry name" value="TPR_REGION"/>
    <property type="match status" value="2"/>
</dbReference>
<keyword evidence="7 8" id="KW-0802">TPR repeat</keyword>
<dbReference type="PROSITE" id="PS50005">
    <property type="entry name" value="TPR"/>
    <property type="match status" value="8"/>
</dbReference>
<dbReference type="Pfam" id="PF13176">
    <property type="entry name" value="TPR_7"/>
    <property type="match status" value="2"/>
</dbReference>
<dbReference type="RefSeq" id="WP_148597155.1">
    <property type="nucleotide sequence ID" value="NZ_CP042997.1"/>
</dbReference>
<protein>
    <recommendedName>
        <fullName evidence="3">protein O-GlcNAc transferase</fullName>
        <ecNumber evidence="3">2.4.1.255</ecNumber>
    </recommendedName>
</protein>
<keyword evidence="5" id="KW-0808">Transferase</keyword>
<feature type="repeat" description="TPR" evidence="8">
    <location>
        <begin position="140"/>
        <end position="173"/>
    </location>
</feature>
<dbReference type="Pfam" id="PF13424">
    <property type="entry name" value="TPR_12"/>
    <property type="match status" value="1"/>
</dbReference>
<dbReference type="Gene3D" id="3.40.50.2000">
    <property type="entry name" value="Glycogen Phosphorylase B"/>
    <property type="match status" value="1"/>
</dbReference>
<dbReference type="AlphaFoldDB" id="A0A5B9WAT1"/>
<keyword evidence="6" id="KW-0677">Repeat</keyword>
<evidence type="ECO:0000256" key="1">
    <source>
        <dbReference type="ARBA" id="ARBA00004922"/>
    </source>
</evidence>
<feature type="repeat" description="TPR" evidence="8">
    <location>
        <begin position="208"/>
        <end position="241"/>
    </location>
</feature>
<feature type="repeat" description="TPR" evidence="8">
    <location>
        <begin position="276"/>
        <end position="309"/>
    </location>
</feature>
<dbReference type="PANTHER" id="PTHR44835:SF1">
    <property type="entry name" value="PROTEIN O-GLCNAC TRANSFERASE"/>
    <property type="match status" value="1"/>
</dbReference>
<dbReference type="OrthoDB" id="9777890at2"/>
<dbReference type="SMART" id="SM00028">
    <property type="entry name" value="TPR"/>
    <property type="match status" value="9"/>
</dbReference>
<comment type="pathway">
    <text evidence="1">Protein modification; protein glycosylation.</text>
</comment>
<dbReference type="Pfam" id="PF13181">
    <property type="entry name" value="TPR_8"/>
    <property type="match status" value="1"/>
</dbReference>
<feature type="domain" description="O-GlcNAc transferase C-terminal" evidence="9">
    <location>
        <begin position="530"/>
        <end position="704"/>
    </location>
</feature>
<dbReference type="Gene3D" id="1.25.40.10">
    <property type="entry name" value="Tetratricopeptide repeat domain"/>
    <property type="match status" value="4"/>
</dbReference>
<evidence type="ECO:0000313" key="11">
    <source>
        <dbReference type="Proteomes" id="UP000324233"/>
    </source>
</evidence>
<dbReference type="Pfam" id="PF13428">
    <property type="entry name" value="TPR_14"/>
    <property type="match status" value="1"/>
</dbReference>
<evidence type="ECO:0000256" key="6">
    <source>
        <dbReference type="ARBA" id="ARBA00022737"/>
    </source>
</evidence>
<feature type="repeat" description="TPR" evidence="8">
    <location>
        <begin position="106"/>
        <end position="139"/>
    </location>
</feature>